<dbReference type="EMBL" id="MU150385">
    <property type="protein sequence ID" value="KAF9457152.1"/>
    <property type="molecule type" value="Genomic_DNA"/>
</dbReference>
<accession>A0A9P5XV45</accession>
<evidence type="ECO:0000313" key="3">
    <source>
        <dbReference type="Proteomes" id="UP000807353"/>
    </source>
</evidence>
<dbReference type="Gene3D" id="2.60.120.260">
    <property type="entry name" value="Galactose-binding domain-like"/>
    <property type="match status" value="1"/>
</dbReference>
<evidence type="ECO:0000313" key="2">
    <source>
        <dbReference type="EMBL" id="KAF9457152.1"/>
    </source>
</evidence>
<feature type="transmembrane region" description="Helical" evidence="1">
    <location>
        <begin position="158"/>
        <end position="180"/>
    </location>
</feature>
<protein>
    <submittedName>
        <fullName evidence="2">Uncharacterized protein</fullName>
    </submittedName>
</protein>
<dbReference type="OrthoDB" id="3265734at2759"/>
<keyword evidence="1" id="KW-1133">Transmembrane helix</keyword>
<keyword evidence="1" id="KW-0472">Membrane</keyword>
<comment type="caution">
    <text evidence="2">The sequence shown here is derived from an EMBL/GenBank/DDBJ whole genome shotgun (WGS) entry which is preliminary data.</text>
</comment>
<gene>
    <name evidence="2" type="ORF">BDZ94DRAFT_265027</name>
</gene>
<keyword evidence="1" id="KW-0812">Transmembrane</keyword>
<keyword evidence="3" id="KW-1185">Reference proteome</keyword>
<name>A0A9P5XV45_9AGAR</name>
<sequence length="225" mass="24703">MAGSQAIFRFKGSFVEVFGTIGHGLDAPVSTYRLDGLPSVTFKPAIPNGTIYRQLYYKSTTLNDEQHILVITSIVSNTVFWLDYFQITPPPPTPSTIATTSSISRSDPMVQPLSSVADVPQAKYTSSSVLGNGSLSLGYSSQTPVKSSATSTTHNVPIGMIVGSVIGGVVLVFLVLTLLYQWKRRSRKGASTLSVEPYEFANINREHLICLENQERGDMKFRWLY</sequence>
<reference evidence="2" key="1">
    <citation type="submission" date="2020-11" db="EMBL/GenBank/DDBJ databases">
        <authorList>
            <consortium name="DOE Joint Genome Institute"/>
            <person name="Ahrendt S."/>
            <person name="Riley R."/>
            <person name="Andreopoulos W."/>
            <person name="Labutti K."/>
            <person name="Pangilinan J."/>
            <person name="Ruiz-Duenas F.J."/>
            <person name="Barrasa J.M."/>
            <person name="Sanchez-Garcia M."/>
            <person name="Camarero S."/>
            <person name="Miyauchi S."/>
            <person name="Serrano A."/>
            <person name="Linde D."/>
            <person name="Babiker R."/>
            <person name="Drula E."/>
            <person name="Ayuso-Fernandez I."/>
            <person name="Pacheco R."/>
            <person name="Padilla G."/>
            <person name="Ferreira P."/>
            <person name="Barriuso J."/>
            <person name="Kellner H."/>
            <person name="Castanera R."/>
            <person name="Alfaro M."/>
            <person name="Ramirez L."/>
            <person name="Pisabarro A.G."/>
            <person name="Kuo A."/>
            <person name="Tritt A."/>
            <person name="Lipzen A."/>
            <person name="He G."/>
            <person name="Yan M."/>
            <person name="Ng V."/>
            <person name="Cullen D."/>
            <person name="Martin F."/>
            <person name="Rosso M.-N."/>
            <person name="Henrissat B."/>
            <person name="Hibbett D."/>
            <person name="Martinez A.T."/>
            <person name="Grigoriev I.V."/>
        </authorList>
    </citation>
    <scope>NUCLEOTIDE SEQUENCE</scope>
    <source>
        <strain evidence="2">CBS 247.69</strain>
    </source>
</reference>
<dbReference type="AlphaFoldDB" id="A0A9P5XV45"/>
<dbReference type="Proteomes" id="UP000807353">
    <property type="component" value="Unassembled WGS sequence"/>
</dbReference>
<proteinExistence type="predicted"/>
<organism evidence="2 3">
    <name type="scientific">Collybia nuda</name>
    <dbReference type="NCBI Taxonomy" id="64659"/>
    <lineage>
        <taxon>Eukaryota</taxon>
        <taxon>Fungi</taxon>
        <taxon>Dikarya</taxon>
        <taxon>Basidiomycota</taxon>
        <taxon>Agaricomycotina</taxon>
        <taxon>Agaricomycetes</taxon>
        <taxon>Agaricomycetidae</taxon>
        <taxon>Agaricales</taxon>
        <taxon>Tricholomatineae</taxon>
        <taxon>Clitocybaceae</taxon>
        <taxon>Collybia</taxon>
    </lineage>
</organism>
<evidence type="ECO:0000256" key="1">
    <source>
        <dbReference type="SAM" id="Phobius"/>
    </source>
</evidence>